<sequence>MTSGQLKVLHVNSQDQLVGMLTKPLTRAPFLRNRSKIGVSDGSSISRGRIKDIQSHGNQQQPRPNM</sequence>
<dbReference type="EMBL" id="JARYMX010000006">
    <property type="protein sequence ID" value="KAJ9543750.1"/>
    <property type="molecule type" value="Genomic_DNA"/>
</dbReference>
<feature type="compositionally biased region" description="Polar residues" evidence="1">
    <location>
        <begin position="55"/>
        <end position="66"/>
    </location>
</feature>
<evidence type="ECO:0000313" key="3">
    <source>
        <dbReference type="Proteomes" id="UP001172457"/>
    </source>
</evidence>
<comment type="caution">
    <text evidence="2">The sequence shown here is derived from an EMBL/GenBank/DDBJ whole genome shotgun (WGS) entry which is preliminary data.</text>
</comment>
<protein>
    <submittedName>
        <fullName evidence="2">Uncharacterized protein</fullName>
    </submittedName>
</protein>
<name>A0AA38SJ87_9ASTR</name>
<proteinExistence type="predicted"/>
<organism evidence="2 3">
    <name type="scientific">Centaurea solstitialis</name>
    <name type="common">yellow star-thistle</name>
    <dbReference type="NCBI Taxonomy" id="347529"/>
    <lineage>
        <taxon>Eukaryota</taxon>
        <taxon>Viridiplantae</taxon>
        <taxon>Streptophyta</taxon>
        <taxon>Embryophyta</taxon>
        <taxon>Tracheophyta</taxon>
        <taxon>Spermatophyta</taxon>
        <taxon>Magnoliopsida</taxon>
        <taxon>eudicotyledons</taxon>
        <taxon>Gunneridae</taxon>
        <taxon>Pentapetalae</taxon>
        <taxon>asterids</taxon>
        <taxon>campanulids</taxon>
        <taxon>Asterales</taxon>
        <taxon>Asteraceae</taxon>
        <taxon>Carduoideae</taxon>
        <taxon>Cardueae</taxon>
        <taxon>Centaureinae</taxon>
        <taxon>Centaurea</taxon>
    </lineage>
</organism>
<gene>
    <name evidence="2" type="ORF">OSB04_023457</name>
</gene>
<dbReference type="Proteomes" id="UP001172457">
    <property type="component" value="Chromosome 6"/>
</dbReference>
<evidence type="ECO:0000313" key="2">
    <source>
        <dbReference type="EMBL" id="KAJ9543750.1"/>
    </source>
</evidence>
<keyword evidence="3" id="KW-1185">Reference proteome</keyword>
<reference evidence="2" key="1">
    <citation type="submission" date="2023-03" db="EMBL/GenBank/DDBJ databases">
        <title>Chromosome-scale reference genome and RAD-based genetic map of yellow starthistle (Centaurea solstitialis) reveal putative structural variation and QTLs associated with invader traits.</title>
        <authorList>
            <person name="Reatini B."/>
            <person name="Cang F.A."/>
            <person name="Jiang Q."/>
            <person name="Mckibben M.T.W."/>
            <person name="Barker M.S."/>
            <person name="Rieseberg L.H."/>
            <person name="Dlugosch K.M."/>
        </authorList>
    </citation>
    <scope>NUCLEOTIDE SEQUENCE</scope>
    <source>
        <strain evidence="2">CAN-66</strain>
        <tissue evidence="2">Leaf</tissue>
    </source>
</reference>
<accession>A0AA38SJ87</accession>
<evidence type="ECO:0000256" key="1">
    <source>
        <dbReference type="SAM" id="MobiDB-lite"/>
    </source>
</evidence>
<feature type="region of interest" description="Disordered" evidence="1">
    <location>
        <begin position="36"/>
        <end position="66"/>
    </location>
</feature>
<dbReference type="AlphaFoldDB" id="A0AA38SJ87"/>